<protein>
    <submittedName>
        <fullName evidence="1">Uncharacterized protein</fullName>
    </submittedName>
</protein>
<name>A0A073I0W2_9SPIT</name>
<gene>
    <name evidence="1" type="ORF">OXYTRIMIC_638</name>
</gene>
<proteinExistence type="predicted"/>
<organism evidence="1 2">
    <name type="scientific">Oxytricha trifallax</name>
    <dbReference type="NCBI Taxonomy" id="1172189"/>
    <lineage>
        <taxon>Eukaryota</taxon>
        <taxon>Sar</taxon>
        <taxon>Alveolata</taxon>
        <taxon>Ciliophora</taxon>
        <taxon>Intramacronucleata</taxon>
        <taxon>Spirotrichea</taxon>
        <taxon>Stichotrichia</taxon>
        <taxon>Sporadotrichida</taxon>
        <taxon>Oxytrichidae</taxon>
        <taxon>Oxytrichinae</taxon>
        <taxon>Oxytricha</taxon>
    </lineage>
</organism>
<comment type="caution">
    <text evidence="1">The sequence shown here is derived from an EMBL/GenBank/DDBJ whole genome shotgun (WGS) entry which is preliminary data.</text>
</comment>
<dbReference type="Proteomes" id="UP000053232">
    <property type="component" value="Unassembled WGS sequence"/>
</dbReference>
<sequence length="317" mass="36956">MVSHLYSLNYDKIFKNVLDYSQDLVKAEYYSNDPKCEINTSNLNDIQNIQALSVQKPNKFIQFFHALNIIMSNTYFISAEQSIQHALLNVRDPEIIELSLSRNKLFDIDNFMGGIHTSLFQSLKLEKFESKTKHELLNENQIKGKLIDFLLLQNKTPVLIWTIDNDKQEFIVIKQHQGDWYFLKQDSNTYKISKKGKNITQIFQNQLKKLISTTQFISILAQLIYSTVQKCKTKTSANSNSQYSTCSTQSINQKNMQSKLFFGKILSIQLKNNSNYQTFRIINSNYLHSDLIQQIITLTSTPGIKQKNKKRERLRKL</sequence>
<reference evidence="2" key="1">
    <citation type="journal article" date="2014" name="Cell">
        <title>The Architecture of a Scrambled Genome Reveals Massive Levels of Genomic Rearrangement during Development.</title>
        <authorList>
            <person name="Chen X."/>
            <person name="Bracht J.R."/>
            <person name="Goldman A.D."/>
            <person name="Dolzhenko E."/>
            <person name="Clay D.M."/>
            <person name="Swart E.C."/>
            <person name="Perlman D.H."/>
            <person name="Doak T.G."/>
            <person name="Stuart A."/>
            <person name="Amemiya C.T."/>
            <person name="Sebra R.P."/>
            <person name="Landweber L.F."/>
        </authorList>
    </citation>
    <scope>NUCLEOTIDE SEQUENCE [LARGE SCALE GENOMIC DNA]</scope>
    <source>
        <strain evidence="2">JRB310</strain>
    </source>
</reference>
<dbReference type="EMBL" id="ARYC01000182">
    <property type="protein sequence ID" value="KEJ83145.1"/>
    <property type="molecule type" value="Genomic_DNA"/>
</dbReference>
<evidence type="ECO:0000313" key="2">
    <source>
        <dbReference type="Proteomes" id="UP000053232"/>
    </source>
</evidence>
<keyword evidence="2" id="KW-1185">Reference proteome</keyword>
<evidence type="ECO:0000313" key="1">
    <source>
        <dbReference type="EMBL" id="KEJ83145.1"/>
    </source>
</evidence>
<dbReference type="AlphaFoldDB" id="A0A073I0W2"/>
<accession>A0A073I0W2</accession>